<dbReference type="EMBL" id="VIEB01000350">
    <property type="protein sequence ID" value="TQD94058.1"/>
    <property type="molecule type" value="Genomic_DNA"/>
</dbReference>
<evidence type="ECO:0000256" key="5">
    <source>
        <dbReference type="SAM" id="Phobius"/>
    </source>
</evidence>
<dbReference type="STRING" id="106549.A0A540M5U7"/>
<evidence type="ECO:0000256" key="2">
    <source>
        <dbReference type="ARBA" id="ARBA00022692"/>
    </source>
</evidence>
<protein>
    <submittedName>
        <fullName evidence="6">Uncharacterized protein</fullName>
    </submittedName>
</protein>
<organism evidence="6 7">
    <name type="scientific">Malus baccata</name>
    <name type="common">Siberian crab apple</name>
    <name type="synonym">Pyrus baccata</name>
    <dbReference type="NCBI Taxonomy" id="106549"/>
    <lineage>
        <taxon>Eukaryota</taxon>
        <taxon>Viridiplantae</taxon>
        <taxon>Streptophyta</taxon>
        <taxon>Embryophyta</taxon>
        <taxon>Tracheophyta</taxon>
        <taxon>Spermatophyta</taxon>
        <taxon>Magnoliopsida</taxon>
        <taxon>eudicotyledons</taxon>
        <taxon>Gunneridae</taxon>
        <taxon>Pentapetalae</taxon>
        <taxon>rosids</taxon>
        <taxon>fabids</taxon>
        <taxon>Rosales</taxon>
        <taxon>Rosaceae</taxon>
        <taxon>Amygdaloideae</taxon>
        <taxon>Maleae</taxon>
        <taxon>Malus</taxon>
    </lineage>
</organism>
<evidence type="ECO:0000313" key="7">
    <source>
        <dbReference type="Proteomes" id="UP000315295"/>
    </source>
</evidence>
<dbReference type="PANTHER" id="PTHR16201:SF44">
    <property type="entry name" value="SEVEN TRANSMEMBRANE PROTEIN 1"/>
    <property type="match status" value="1"/>
</dbReference>
<dbReference type="PANTHER" id="PTHR16201">
    <property type="entry name" value="SEVEN TRANSMEMBRANE PROTEIN 1-RELATED"/>
    <property type="match status" value="1"/>
</dbReference>
<comment type="caution">
    <text evidence="6">The sequence shown here is derived from an EMBL/GenBank/DDBJ whole genome shotgun (WGS) entry which is preliminary data.</text>
</comment>
<dbReference type="FunFam" id="1.20.1280.290:FF:000009">
    <property type="entry name" value="PQ loop repeat family protein"/>
    <property type="match status" value="1"/>
</dbReference>
<feature type="transmembrane region" description="Helical" evidence="5">
    <location>
        <begin position="44"/>
        <end position="64"/>
    </location>
</feature>
<evidence type="ECO:0000313" key="6">
    <source>
        <dbReference type="EMBL" id="TQD94058.1"/>
    </source>
</evidence>
<evidence type="ECO:0000256" key="4">
    <source>
        <dbReference type="ARBA" id="ARBA00023136"/>
    </source>
</evidence>
<name>A0A540M5U7_MALBA</name>
<feature type="transmembrane region" description="Helical" evidence="5">
    <location>
        <begin position="336"/>
        <end position="354"/>
    </location>
</feature>
<keyword evidence="7" id="KW-1185">Reference proteome</keyword>
<dbReference type="GO" id="GO:0015174">
    <property type="term" value="F:basic amino acid transmembrane transporter activity"/>
    <property type="evidence" value="ECO:0007669"/>
    <property type="project" value="UniProtKB-ARBA"/>
</dbReference>
<gene>
    <name evidence="6" type="ORF">C1H46_020253</name>
</gene>
<dbReference type="InterPro" id="IPR006603">
    <property type="entry name" value="PQ-loop_rpt"/>
</dbReference>
<dbReference type="Proteomes" id="UP000315295">
    <property type="component" value="Unassembled WGS sequence"/>
</dbReference>
<keyword evidence="3 5" id="KW-1133">Transmembrane helix</keyword>
<dbReference type="Gene3D" id="1.20.1280.290">
    <property type="match status" value="2"/>
</dbReference>
<accession>A0A540M5U7</accession>
<comment type="subcellular location">
    <subcellularLocation>
        <location evidence="1">Membrane</location>
        <topology evidence="1">Multi-pass membrane protein</topology>
    </subcellularLocation>
</comment>
<feature type="transmembrane region" description="Helical" evidence="5">
    <location>
        <begin position="366"/>
        <end position="387"/>
    </location>
</feature>
<evidence type="ECO:0000256" key="3">
    <source>
        <dbReference type="ARBA" id="ARBA00022989"/>
    </source>
</evidence>
<feature type="transmembrane region" description="Helical" evidence="5">
    <location>
        <begin position="76"/>
        <end position="95"/>
    </location>
</feature>
<proteinExistence type="predicted"/>
<dbReference type="SMART" id="SM00679">
    <property type="entry name" value="CTNS"/>
    <property type="match status" value="2"/>
</dbReference>
<dbReference type="GO" id="GO:0098852">
    <property type="term" value="C:lytic vacuole membrane"/>
    <property type="evidence" value="ECO:0007669"/>
    <property type="project" value="UniProtKB-ARBA"/>
</dbReference>
<dbReference type="FunFam" id="1.20.1280.290:FF:000012">
    <property type="entry name" value="Vacuolar membrane PQ loop repeat protein"/>
    <property type="match status" value="1"/>
</dbReference>
<reference evidence="6 7" key="1">
    <citation type="journal article" date="2019" name="G3 (Bethesda)">
        <title>Sequencing of a Wild Apple (Malus baccata) Genome Unravels the Differences Between Cultivated and Wild Apple Species Regarding Disease Resistance and Cold Tolerance.</title>
        <authorList>
            <person name="Chen X."/>
        </authorList>
    </citation>
    <scope>NUCLEOTIDE SEQUENCE [LARGE SCALE GENOMIC DNA]</scope>
    <source>
        <strain evidence="7">cv. Shandingzi</strain>
        <tissue evidence="6">Leaves</tissue>
    </source>
</reference>
<dbReference type="AlphaFoldDB" id="A0A540M5U7"/>
<dbReference type="InterPro" id="IPR051415">
    <property type="entry name" value="LAAT-1"/>
</dbReference>
<sequence>MGFLGSSTIPLGLGMGGVVSEHCWEWGRKYLGYELCSVKDFMSLALGVISVLTWGVAEIPQIITNYKAKSTHGLSLAFLMTWILGDLFNLFGCLLEPATLPTQYYTAMVGMSTQAFYTATTSVLSAQTIYYRYIYPRLKYNLKKGSKSNPAEVPGKASGRINVIDTPSARNVSSSPILCPNISPGRESYYISARSLSRSHASTEEFHAAQRTTCILNHNRNPNEEPLLGALASTKSAPSNNVKTTLCVVSLMTLFGTFNHRSVDLSVDNPNRGVVMQVGRRLLQVSSGLLRETGTKDSGGIGSFLGWGMTAIYIGGRLPQIYLNIRKPNVDGLNPFMFIIAIVGNTTYIASILVNSMEWSNVRPNLAWLVDAGGCMLLDIFILFQFFRYWRRQDVEGTDRHSNAA</sequence>
<keyword evidence="4 5" id="KW-0472">Membrane</keyword>
<evidence type="ECO:0000256" key="1">
    <source>
        <dbReference type="ARBA" id="ARBA00004141"/>
    </source>
</evidence>
<keyword evidence="2 5" id="KW-0812">Transmembrane</keyword>
<feature type="transmembrane region" description="Helical" evidence="5">
    <location>
        <begin position="115"/>
        <end position="134"/>
    </location>
</feature>
<dbReference type="Pfam" id="PF04193">
    <property type="entry name" value="PQ-loop"/>
    <property type="match status" value="2"/>
</dbReference>